<dbReference type="RefSeq" id="WP_211856656.1">
    <property type="nucleotide sequence ID" value="NZ_JAAGBB010000067.1"/>
</dbReference>
<organism evidence="1 2">
    <name type="scientific">Plastoroseomonas hellenica</name>
    <dbReference type="NCBI Taxonomy" id="2687306"/>
    <lineage>
        <taxon>Bacteria</taxon>
        <taxon>Pseudomonadati</taxon>
        <taxon>Pseudomonadota</taxon>
        <taxon>Alphaproteobacteria</taxon>
        <taxon>Acetobacterales</taxon>
        <taxon>Acetobacteraceae</taxon>
        <taxon>Plastoroseomonas</taxon>
    </lineage>
</organism>
<protein>
    <submittedName>
        <fullName evidence="1">Uncharacterized protein</fullName>
    </submittedName>
</protein>
<sequence>MGSIRRTVIGLDTAVTVRVWIDAAGRQVGMVFLPSGVVAGRRVAAARDAPVSTEQAAVAAIRTAAALGLELVVEDPDGLWDGYMDWLDALPDELLEQAMVA</sequence>
<name>A0ABS5F8A5_9PROT</name>
<dbReference type="Proteomes" id="UP001196870">
    <property type="component" value="Unassembled WGS sequence"/>
</dbReference>
<proteinExistence type="predicted"/>
<comment type="caution">
    <text evidence="1">The sequence shown here is derived from an EMBL/GenBank/DDBJ whole genome shotgun (WGS) entry which is preliminary data.</text>
</comment>
<evidence type="ECO:0000313" key="1">
    <source>
        <dbReference type="EMBL" id="MBR0668726.1"/>
    </source>
</evidence>
<reference evidence="2" key="1">
    <citation type="journal article" date="2021" name="Syst. Appl. Microbiol.">
        <title>Roseomonas hellenica sp. nov., isolated from roots of wild-growing Alkanna tinctoria.</title>
        <authorList>
            <person name="Rat A."/>
            <person name="Naranjo H.D."/>
            <person name="Lebbe L."/>
            <person name="Cnockaert M."/>
            <person name="Krigas N."/>
            <person name="Grigoriadou K."/>
            <person name="Maloupa E."/>
            <person name="Willems A."/>
        </authorList>
    </citation>
    <scope>NUCLEOTIDE SEQUENCE [LARGE SCALE GENOMIC DNA]</scope>
    <source>
        <strain evidence="2">LMG 31523</strain>
    </source>
</reference>
<keyword evidence="2" id="KW-1185">Reference proteome</keyword>
<evidence type="ECO:0000313" key="2">
    <source>
        <dbReference type="Proteomes" id="UP001196870"/>
    </source>
</evidence>
<gene>
    <name evidence="1" type="ORF">GXW71_30535</name>
</gene>
<dbReference type="EMBL" id="JAAGBB010000067">
    <property type="protein sequence ID" value="MBR0668726.1"/>
    <property type="molecule type" value="Genomic_DNA"/>
</dbReference>
<accession>A0ABS5F8A5</accession>